<protein>
    <submittedName>
        <fullName evidence="2">Uncharacterized protein</fullName>
    </submittedName>
</protein>
<sequence>MEDRAGGAVAVVKTTRSDKDKADGQQGTKADQVRMGRQAKQNCVLILQTGMDPDDVDGKLIAPARAIPLYRSCCQMCSRRESSSTLLAL</sequence>
<dbReference type="EMBL" id="CM029050">
    <property type="protein sequence ID" value="KAG2568627.1"/>
    <property type="molecule type" value="Genomic_DNA"/>
</dbReference>
<evidence type="ECO:0000256" key="1">
    <source>
        <dbReference type="SAM" id="MobiDB-lite"/>
    </source>
</evidence>
<reference evidence="2" key="1">
    <citation type="submission" date="2020-05" db="EMBL/GenBank/DDBJ databases">
        <title>WGS assembly of Panicum virgatum.</title>
        <authorList>
            <person name="Lovell J.T."/>
            <person name="Jenkins J."/>
            <person name="Shu S."/>
            <person name="Juenger T.E."/>
            <person name="Schmutz J."/>
        </authorList>
    </citation>
    <scope>NUCLEOTIDE SEQUENCE</scope>
    <source>
        <strain evidence="2">AP13</strain>
    </source>
</reference>
<evidence type="ECO:0000313" key="3">
    <source>
        <dbReference type="Proteomes" id="UP000823388"/>
    </source>
</evidence>
<name>A0A8T0Q165_PANVG</name>
<dbReference type="Proteomes" id="UP000823388">
    <property type="component" value="Chromosome 7N"/>
</dbReference>
<accession>A0A8T0Q165</accession>
<evidence type="ECO:0000313" key="2">
    <source>
        <dbReference type="EMBL" id="KAG2568627.1"/>
    </source>
</evidence>
<dbReference type="AlphaFoldDB" id="A0A8T0Q165"/>
<comment type="caution">
    <text evidence="2">The sequence shown here is derived from an EMBL/GenBank/DDBJ whole genome shotgun (WGS) entry which is preliminary data.</text>
</comment>
<organism evidence="2 3">
    <name type="scientific">Panicum virgatum</name>
    <name type="common">Blackwell switchgrass</name>
    <dbReference type="NCBI Taxonomy" id="38727"/>
    <lineage>
        <taxon>Eukaryota</taxon>
        <taxon>Viridiplantae</taxon>
        <taxon>Streptophyta</taxon>
        <taxon>Embryophyta</taxon>
        <taxon>Tracheophyta</taxon>
        <taxon>Spermatophyta</taxon>
        <taxon>Magnoliopsida</taxon>
        <taxon>Liliopsida</taxon>
        <taxon>Poales</taxon>
        <taxon>Poaceae</taxon>
        <taxon>PACMAD clade</taxon>
        <taxon>Panicoideae</taxon>
        <taxon>Panicodae</taxon>
        <taxon>Paniceae</taxon>
        <taxon>Panicinae</taxon>
        <taxon>Panicum</taxon>
        <taxon>Panicum sect. Hiantes</taxon>
    </lineage>
</organism>
<feature type="region of interest" description="Disordered" evidence="1">
    <location>
        <begin position="1"/>
        <end position="34"/>
    </location>
</feature>
<keyword evidence="3" id="KW-1185">Reference proteome</keyword>
<proteinExistence type="predicted"/>
<gene>
    <name evidence="2" type="ORF">PVAP13_7NG408000</name>
</gene>